<evidence type="ECO:0000256" key="1">
    <source>
        <dbReference type="SAM" id="SignalP"/>
    </source>
</evidence>
<reference evidence="2 3" key="1">
    <citation type="submission" date="2015-03" db="EMBL/GenBank/DDBJ databases">
        <authorList>
            <person name="Morales-Cruz A."/>
            <person name="Amrine K.C."/>
            <person name="Cantu D."/>
        </authorList>
    </citation>
    <scope>NUCLEOTIDE SEQUENCE [LARGE SCALE GENOMIC DNA]</scope>
    <source>
        <strain evidence="2">DS831</strain>
    </source>
</reference>
<protein>
    <recommendedName>
        <fullName evidence="4">Cyanovirin-N domain-containing protein</fullName>
    </recommendedName>
</protein>
<organism evidence="2 3">
    <name type="scientific">Diplodia seriata</name>
    <dbReference type="NCBI Taxonomy" id="420778"/>
    <lineage>
        <taxon>Eukaryota</taxon>
        <taxon>Fungi</taxon>
        <taxon>Dikarya</taxon>
        <taxon>Ascomycota</taxon>
        <taxon>Pezizomycotina</taxon>
        <taxon>Dothideomycetes</taxon>
        <taxon>Dothideomycetes incertae sedis</taxon>
        <taxon>Botryosphaeriales</taxon>
        <taxon>Botryosphaeriaceae</taxon>
        <taxon>Diplodia</taxon>
    </lineage>
</organism>
<dbReference type="EMBL" id="LAQI01000239">
    <property type="protein sequence ID" value="KKY14267.1"/>
    <property type="molecule type" value="Genomic_DNA"/>
</dbReference>
<proteinExistence type="predicted"/>
<sequence>MRFAVSVLFTLLAGFAASETLDLTGKCTDHDGVYSWDCNINQENTAALTCNSRLSGGGSYCSDCVRLDTPGFFECSCIGNNCP</sequence>
<accession>A0A0G2DTH1</accession>
<dbReference type="AlphaFoldDB" id="A0A0G2DTH1"/>
<gene>
    <name evidence="2" type="ORF">UCDDS831_g08328</name>
</gene>
<comment type="caution">
    <text evidence="2">The sequence shown here is derived from an EMBL/GenBank/DDBJ whole genome shotgun (WGS) entry which is preliminary data.</text>
</comment>
<feature type="signal peptide" evidence="1">
    <location>
        <begin position="1"/>
        <end position="18"/>
    </location>
</feature>
<reference evidence="2 3" key="2">
    <citation type="submission" date="2015-05" db="EMBL/GenBank/DDBJ databases">
        <title>Distinctive expansion of gene families associated with plant cell wall degradation and secondary metabolism in the genomes of grapevine trunk pathogens.</title>
        <authorList>
            <person name="Lawrence D.P."/>
            <person name="Travadon R."/>
            <person name="Rolshausen P.E."/>
            <person name="Baumgartner K."/>
        </authorList>
    </citation>
    <scope>NUCLEOTIDE SEQUENCE [LARGE SCALE GENOMIC DNA]</scope>
    <source>
        <strain evidence="2">DS831</strain>
    </source>
</reference>
<feature type="chain" id="PRO_5002543188" description="Cyanovirin-N domain-containing protein" evidence="1">
    <location>
        <begin position="19"/>
        <end position="83"/>
    </location>
</feature>
<dbReference type="Proteomes" id="UP000034182">
    <property type="component" value="Unassembled WGS sequence"/>
</dbReference>
<evidence type="ECO:0000313" key="2">
    <source>
        <dbReference type="EMBL" id="KKY14267.1"/>
    </source>
</evidence>
<keyword evidence="1" id="KW-0732">Signal</keyword>
<evidence type="ECO:0008006" key="4">
    <source>
        <dbReference type="Google" id="ProtNLM"/>
    </source>
</evidence>
<name>A0A0G2DTH1_9PEZI</name>
<evidence type="ECO:0000313" key="3">
    <source>
        <dbReference type="Proteomes" id="UP000034182"/>
    </source>
</evidence>